<protein>
    <submittedName>
        <fullName evidence="2">GNAT family N-acetyltransferase</fullName>
    </submittedName>
</protein>
<dbReference type="InterPro" id="IPR016181">
    <property type="entry name" value="Acyl_CoA_acyltransferase"/>
</dbReference>
<feature type="domain" description="N-acetyltransferase" evidence="1">
    <location>
        <begin position="183"/>
        <end position="348"/>
    </location>
</feature>
<gene>
    <name evidence="2" type="ORF">Drose_32920</name>
</gene>
<dbReference type="RefSeq" id="WP_260725191.1">
    <property type="nucleotide sequence ID" value="NZ_BAAABS010000051.1"/>
</dbReference>
<keyword evidence="3" id="KW-1185">Reference proteome</keyword>
<reference evidence="2" key="1">
    <citation type="submission" date="2021-04" db="EMBL/GenBank/DDBJ databases">
        <title>Biosynthetic gene clusters of Dactylosporangioum roseum.</title>
        <authorList>
            <person name="Hartkoorn R.C."/>
            <person name="Beaudoing E."/>
            <person name="Hot D."/>
            <person name="Moureu S."/>
        </authorList>
    </citation>
    <scope>NUCLEOTIDE SEQUENCE</scope>
    <source>
        <strain evidence="2">NRRL B-16295</strain>
    </source>
</reference>
<accession>A0ABY5Z1F4</accession>
<dbReference type="PROSITE" id="PS51186">
    <property type="entry name" value="GNAT"/>
    <property type="match status" value="2"/>
</dbReference>
<sequence>MSGISLRPWRADDADAVAEACNDPLIQRYLPMLPSPYTRDDALAFFERGDRSRAVVDAATGQVLGSIGYTPRKEGTAEAGYWVAPGARRRRVATTALELLSAELFGDGTHRLYLTTALTNGASQRVAVAAGFTREGVERGAARTRDGGWQDVVVWSRIAGDLAGPSRRLLPDFPGGELTDGMIVLRPLTAEDGDDTYDMRILPDVSARSVVGTPADPELVRRQCAESVSKWIAGQRAECTIRRADDNAYLGEIALYYAEPAIQEAIIGYSLSPVARGQGYASRAAALLTDWGFSVGVARMIAGTARDNIASQRVLERAGYTREGIQPGKLPGPDGTRIDNVAFAKLRPAAT</sequence>
<dbReference type="PANTHER" id="PTHR43441">
    <property type="entry name" value="RIBOSOMAL-PROTEIN-SERINE ACETYLTRANSFERASE"/>
    <property type="match status" value="1"/>
</dbReference>
<dbReference type="Pfam" id="PF13302">
    <property type="entry name" value="Acetyltransf_3"/>
    <property type="match status" value="2"/>
</dbReference>
<dbReference type="SUPFAM" id="SSF55729">
    <property type="entry name" value="Acyl-CoA N-acyltransferases (Nat)"/>
    <property type="match status" value="2"/>
</dbReference>
<dbReference type="InterPro" id="IPR051908">
    <property type="entry name" value="Ribosomal_N-acetyltransferase"/>
</dbReference>
<evidence type="ECO:0000313" key="2">
    <source>
        <dbReference type="EMBL" id="UWZ35843.1"/>
    </source>
</evidence>
<evidence type="ECO:0000259" key="1">
    <source>
        <dbReference type="PROSITE" id="PS51186"/>
    </source>
</evidence>
<dbReference type="InterPro" id="IPR000182">
    <property type="entry name" value="GNAT_dom"/>
</dbReference>
<evidence type="ECO:0000313" key="3">
    <source>
        <dbReference type="Proteomes" id="UP001058271"/>
    </source>
</evidence>
<feature type="domain" description="N-acetyltransferase" evidence="1">
    <location>
        <begin position="4"/>
        <end position="159"/>
    </location>
</feature>
<dbReference type="EMBL" id="CP073721">
    <property type="protein sequence ID" value="UWZ35843.1"/>
    <property type="molecule type" value="Genomic_DNA"/>
</dbReference>
<name>A0ABY5Z1F4_9ACTN</name>
<dbReference type="Gene3D" id="3.40.630.30">
    <property type="match status" value="2"/>
</dbReference>
<dbReference type="PANTHER" id="PTHR43441:SF10">
    <property type="entry name" value="ACETYLTRANSFERASE"/>
    <property type="match status" value="1"/>
</dbReference>
<dbReference type="Proteomes" id="UP001058271">
    <property type="component" value="Chromosome"/>
</dbReference>
<proteinExistence type="predicted"/>
<organism evidence="2 3">
    <name type="scientific">Dactylosporangium roseum</name>
    <dbReference type="NCBI Taxonomy" id="47989"/>
    <lineage>
        <taxon>Bacteria</taxon>
        <taxon>Bacillati</taxon>
        <taxon>Actinomycetota</taxon>
        <taxon>Actinomycetes</taxon>
        <taxon>Micromonosporales</taxon>
        <taxon>Micromonosporaceae</taxon>
        <taxon>Dactylosporangium</taxon>
    </lineage>
</organism>